<keyword evidence="1" id="KW-0614">Plasmid</keyword>
<evidence type="ECO:0000313" key="1">
    <source>
        <dbReference type="EMBL" id="AFL54787.1"/>
    </source>
</evidence>
<dbReference type="HOGENOM" id="CLU_2424810_0_0_5"/>
<gene>
    <name evidence="1" type="ORF">USDA257_p00690</name>
</gene>
<geneLocation type="plasmid" evidence="2">
    <name>pUSDA257 fragment 1</name>
</geneLocation>
<dbReference type="EMBL" id="CP003564">
    <property type="protein sequence ID" value="AFL54787.1"/>
    <property type="molecule type" value="Genomic_DNA"/>
</dbReference>
<accession>I3XFY1</accession>
<organism evidence="1">
    <name type="scientific">Sinorhizobium fredii (strain USDA 257)</name>
    <dbReference type="NCBI Taxonomy" id="1185652"/>
    <lineage>
        <taxon>Bacteria</taxon>
        <taxon>Pseudomonadati</taxon>
        <taxon>Pseudomonadota</taxon>
        <taxon>Alphaproteobacteria</taxon>
        <taxon>Hyphomicrobiales</taxon>
        <taxon>Rhizobiaceae</taxon>
        <taxon>Sinorhizobium/Ensifer group</taxon>
        <taxon>Sinorhizobium</taxon>
    </lineage>
</organism>
<sequence length="91" mass="10557">MQRSATHVLHELLDVEFPISDHRFRKVADGDNADQASVFQDRQVPDMFLGHKRHTRRPPFEPLFNRKKHLSLRGVNAAPVNCRQACGWNKL</sequence>
<name>I3XFY1_SINF2</name>
<protein>
    <submittedName>
        <fullName evidence="1">Uncharacterized protein</fullName>
    </submittedName>
</protein>
<reference evidence="1" key="1">
    <citation type="journal article" date="2012" name="J. Bacteriol.">
        <title>Complete genome sequence of the broad-host-range strain Sinorhizobium fredii USDA257.</title>
        <authorList>
            <person name="Schuldes J."/>
            <person name="Rodriguez Orbegoso M."/>
            <person name="Schmeisser C."/>
            <person name="Krishnan H.B."/>
            <person name="Daniel R."/>
            <person name="Streit W.R."/>
        </authorList>
    </citation>
    <scope>NUCLEOTIDE SEQUENCE [LARGE SCALE GENOMIC DNA]</scope>
    <source>
        <strain evidence="1">USDA 257</strain>
        <plasmid evidence="1">pUSDA257</plasmid>
    </source>
</reference>
<dbReference type="AlphaFoldDB" id="I3XFY1"/>
<proteinExistence type="predicted"/>
<evidence type="ECO:0000313" key="2">
    <source>
        <dbReference type="Proteomes" id="UP000006180"/>
    </source>
</evidence>